<feature type="chain" id="PRO_5040214280" description="UBC core domain-containing protein" evidence="6">
    <location>
        <begin position="24"/>
        <end position="357"/>
    </location>
</feature>
<comment type="similarity">
    <text evidence="4">Belongs to the ubiquitin-conjugating enzyme family.</text>
</comment>
<keyword evidence="6" id="KW-0732">Signal</keyword>
<keyword evidence="4" id="KW-0547">Nucleotide-binding</keyword>
<evidence type="ECO:0000256" key="4">
    <source>
        <dbReference type="RuleBase" id="RU362109"/>
    </source>
</evidence>
<sequence length="357" mass="38834">MANMICALLPLCLLLHWSLKLIAMLVPLSSITDRDGGATNENLPPNVIRQLAKELKNLDQSPPEGIRVIVNDDDFTSICADIDGPGFFVTKIFHPNISSSGEICVNTLKKDWNPTHGLRHVLLVVRCLLIEPFPESALNEQAGKMLLENYADYARHARLYTSIHALKPKTKPKSGTISESTSVNVDQSSTTNLCEIAPSAPMALCATAATKVPGSNSLDQNAPAEPTVGPSTALPKKEGPVATKGPADKKKMDARKKSLKRFVKKPLNLLFIWEQMSSRSAPGSFLGLPDSSLNYWTKHGWVSPANRETWSHIIFFLFGLVLDAGKDESNRCLTAKAQFMSATGTIDHVALPSPEVA</sequence>
<dbReference type="CDD" id="cd23804">
    <property type="entry name" value="UBCc_UBE2S"/>
    <property type="match status" value="1"/>
</dbReference>
<protein>
    <recommendedName>
        <fullName evidence="7">UBC core domain-containing protein</fullName>
    </recommendedName>
</protein>
<dbReference type="Pfam" id="PF00179">
    <property type="entry name" value="UQ_con"/>
    <property type="match status" value="1"/>
</dbReference>
<evidence type="ECO:0000256" key="2">
    <source>
        <dbReference type="ARBA" id="ARBA00022786"/>
    </source>
</evidence>
<evidence type="ECO:0000256" key="5">
    <source>
        <dbReference type="SAM" id="MobiDB-lite"/>
    </source>
</evidence>
<dbReference type="SUPFAM" id="SSF54495">
    <property type="entry name" value="UBC-like"/>
    <property type="match status" value="1"/>
</dbReference>
<dbReference type="Gene3D" id="3.10.110.10">
    <property type="entry name" value="Ubiquitin Conjugating Enzyme"/>
    <property type="match status" value="1"/>
</dbReference>
<dbReference type="GO" id="GO:0016740">
    <property type="term" value="F:transferase activity"/>
    <property type="evidence" value="ECO:0007669"/>
    <property type="project" value="UniProtKB-KW"/>
</dbReference>
<dbReference type="PROSITE" id="PS50127">
    <property type="entry name" value="UBC_2"/>
    <property type="match status" value="1"/>
</dbReference>
<feature type="region of interest" description="Disordered" evidence="5">
    <location>
        <begin position="216"/>
        <end position="255"/>
    </location>
</feature>
<organism evidence="8 9">
    <name type="scientific">Triticum turgidum subsp. durum</name>
    <name type="common">Durum wheat</name>
    <name type="synonym">Triticum durum</name>
    <dbReference type="NCBI Taxonomy" id="4567"/>
    <lineage>
        <taxon>Eukaryota</taxon>
        <taxon>Viridiplantae</taxon>
        <taxon>Streptophyta</taxon>
        <taxon>Embryophyta</taxon>
        <taxon>Tracheophyta</taxon>
        <taxon>Spermatophyta</taxon>
        <taxon>Magnoliopsida</taxon>
        <taxon>Liliopsida</taxon>
        <taxon>Poales</taxon>
        <taxon>Poaceae</taxon>
        <taxon>BOP clade</taxon>
        <taxon>Pooideae</taxon>
        <taxon>Triticodae</taxon>
        <taxon>Triticeae</taxon>
        <taxon>Triticinae</taxon>
        <taxon>Triticum</taxon>
    </lineage>
</organism>
<gene>
    <name evidence="8" type="ORF">TRITD_6Av1G058820</name>
</gene>
<keyword evidence="4" id="KW-0067">ATP-binding</keyword>
<evidence type="ECO:0000256" key="1">
    <source>
        <dbReference type="ARBA" id="ARBA00022679"/>
    </source>
</evidence>
<dbReference type="AlphaFoldDB" id="A0A9R1AY99"/>
<dbReference type="InterPro" id="IPR023313">
    <property type="entry name" value="UBQ-conjugating_AS"/>
</dbReference>
<dbReference type="InterPro" id="IPR050113">
    <property type="entry name" value="Ub_conjugating_enzyme"/>
</dbReference>
<reference evidence="8 9" key="1">
    <citation type="submission" date="2017-09" db="EMBL/GenBank/DDBJ databases">
        <authorList>
            <consortium name="International Durum Wheat Genome Sequencing Consortium (IDWGSC)"/>
            <person name="Milanesi L."/>
        </authorList>
    </citation>
    <scope>NUCLEOTIDE SEQUENCE [LARGE SCALE GENOMIC DNA]</scope>
    <source>
        <strain evidence="9">cv. Svevo</strain>
    </source>
</reference>
<evidence type="ECO:0000313" key="8">
    <source>
        <dbReference type="EMBL" id="VAI44651.1"/>
    </source>
</evidence>
<evidence type="ECO:0000256" key="3">
    <source>
        <dbReference type="PROSITE-ProRule" id="PRU10133"/>
    </source>
</evidence>
<feature type="signal peptide" evidence="6">
    <location>
        <begin position="1"/>
        <end position="23"/>
    </location>
</feature>
<keyword evidence="2 4" id="KW-0833">Ubl conjugation pathway</keyword>
<dbReference type="InterPro" id="IPR000608">
    <property type="entry name" value="UBC"/>
</dbReference>
<keyword evidence="1" id="KW-0808">Transferase</keyword>
<proteinExistence type="inferred from homology"/>
<name>A0A9R1AY99_TRITD</name>
<keyword evidence="9" id="KW-1185">Reference proteome</keyword>
<accession>A0A9R1AY99</accession>
<dbReference type="SMART" id="SM00212">
    <property type="entry name" value="UBCc"/>
    <property type="match status" value="1"/>
</dbReference>
<dbReference type="Proteomes" id="UP000324705">
    <property type="component" value="Chromosome 6A"/>
</dbReference>
<feature type="domain" description="UBC core" evidence="7">
    <location>
        <begin position="10"/>
        <end position="166"/>
    </location>
</feature>
<evidence type="ECO:0000259" key="7">
    <source>
        <dbReference type="PROSITE" id="PS50127"/>
    </source>
</evidence>
<dbReference type="Gramene" id="TRITD6Av1G058820.1">
    <property type="protein sequence ID" value="TRITD6Av1G058820.1"/>
    <property type="gene ID" value="TRITD6Av1G058820"/>
</dbReference>
<dbReference type="PANTHER" id="PTHR24067">
    <property type="entry name" value="UBIQUITIN-CONJUGATING ENZYME E2"/>
    <property type="match status" value="1"/>
</dbReference>
<evidence type="ECO:0000313" key="9">
    <source>
        <dbReference type="Proteomes" id="UP000324705"/>
    </source>
</evidence>
<evidence type="ECO:0000256" key="6">
    <source>
        <dbReference type="SAM" id="SignalP"/>
    </source>
</evidence>
<dbReference type="InterPro" id="IPR016135">
    <property type="entry name" value="UBQ-conjugating_enzyme/RWD"/>
</dbReference>
<dbReference type="GO" id="GO:0005524">
    <property type="term" value="F:ATP binding"/>
    <property type="evidence" value="ECO:0007669"/>
    <property type="project" value="UniProtKB-UniRule"/>
</dbReference>
<dbReference type="EMBL" id="LT934121">
    <property type="protein sequence ID" value="VAI44651.1"/>
    <property type="molecule type" value="Genomic_DNA"/>
</dbReference>
<dbReference type="PROSITE" id="PS00183">
    <property type="entry name" value="UBC_1"/>
    <property type="match status" value="1"/>
</dbReference>
<feature type="active site" description="Glycyl thioester intermediate" evidence="3">
    <location>
        <position position="104"/>
    </location>
</feature>